<protein>
    <submittedName>
        <fullName evidence="1">Uncharacterized protein</fullName>
    </submittedName>
</protein>
<organism evidence="1 2">
    <name type="scientific">Rhododendron molle</name>
    <name type="common">Chinese azalea</name>
    <name type="synonym">Azalea mollis</name>
    <dbReference type="NCBI Taxonomy" id="49168"/>
    <lineage>
        <taxon>Eukaryota</taxon>
        <taxon>Viridiplantae</taxon>
        <taxon>Streptophyta</taxon>
        <taxon>Embryophyta</taxon>
        <taxon>Tracheophyta</taxon>
        <taxon>Spermatophyta</taxon>
        <taxon>Magnoliopsida</taxon>
        <taxon>eudicotyledons</taxon>
        <taxon>Gunneridae</taxon>
        <taxon>Pentapetalae</taxon>
        <taxon>asterids</taxon>
        <taxon>Ericales</taxon>
        <taxon>Ericaceae</taxon>
        <taxon>Ericoideae</taxon>
        <taxon>Rhodoreae</taxon>
        <taxon>Rhododendron</taxon>
    </lineage>
</organism>
<accession>A0ACC0LZI8</accession>
<reference evidence="1" key="1">
    <citation type="submission" date="2022-02" db="EMBL/GenBank/DDBJ databases">
        <title>Plant Genome Project.</title>
        <authorList>
            <person name="Zhang R.-G."/>
        </authorList>
    </citation>
    <scope>NUCLEOTIDE SEQUENCE</scope>
    <source>
        <strain evidence="1">AT1</strain>
    </source>
</reference>
<keyword evidence="2" id="KW-1185">Reference proteome</keyword>
<dbReference type="Proteomes" id="UP001062846">
    <property type="component" value="Chromosome 10"/>
</dbReference>
<comment type="caution">
    <text evidence="1">The sequence shown here is derived from an EMBL/GenBank/DDBJ whole genome shotgun (WGS) entry which is preliminary data.</text>
</comment>
<proteinExistence type="predicted"/>
<sequence length="118" mass="12151">MNMKGGLAITLLVVVAAVQFTAKPSAASITCSQIDSALAPCISYLTQAGTPSQACCNGVRSIKAMTPNKPDRQMACNCAKQAAGRVRTIRDDAAAALPQKCGVSFGVSVSRNTDCSKV</sequence>
<gene>
    <name evidence="1" type="ORF">RHMOL_Rhmol10G0048700</name>
</gene>
<evidence type="ECO:0000313" key="1">
    <source>
        <dbReference type="EMBL" id="KAI8533926.1"/>
    </source>
</evidence>
<dbReference type="EMBL" id="CM046397">
    <property type="protein sequence ID" value="KAI8533926.1"/>
    <property type="molecule type" value="Genomic_DNA"/>
</dbReference>
<evidence type="ECO:0000313" key="2">
    <source>
        <dbReference type="Proteomes" id="UP001062846"/>
    </source>
</evidence>
<name>A0ACC0LZI8_RHOML</name>